<organism evidence="8 9">
    <name type="scientific">Kineobactrum salinum</name>
    <dbReference type="NCBI Taxonomy" id="2708301"/>
    <lineage>
        <taxon>Bacteria</taxon>
        <taxon>Pseudomonadati</taxon>
        <taxon>Pseudomonadota</taxon>
        <taxon>Gammaproteobacteria</taxon>
        <taxon>Cellvibrionales</taxon>
        <taxon>Halieaceae</taxon>
        <taxon>Kineobactrum</taxon>
    </lineage>
</organism>
<sequence length="503" mass="54030">MAKTEQNDGYWNATAASPNFPTLAGDIEVDIAIVGAGIVGVTTARMLKNKGQTVALIEAGRPGRQATGKSTAKVTSQHGLTYQVLEQKFGRHCAGLYAEAQESGLRTILGLIARHGIDCDVEARPAWVYTCEEAHVAALEKEADITRLLGLPSSLSHTTDLPFDVLAALRFDQQAQLHPVKYLSGLAQTIPGEGCHVFQNSRVTGWEPTRVETAQGSVKARHVVMATHLPLGTVGGYYTRAFPHAEPVIAARLSQVPDGMYVSVEQPRHSLRTHRNAAGEVYAIASGGRFKPGDTEQERHCMQDLEHWLGTHFATGPVEHRWINEDYASVDSAPYVGWSSSIGGSYLVATGFAAWGISNGTAAAMILADLATGQDHRWLELFDAKRVKPVAGGREFLKESAEIASHLVGGYLSRKPGSCEELASGEAAIMKIDGHNTAVYRDTGGALHAVSAVCPHLGCLVGWNETDRTWDCPCHGSRFDLNGEVIHGPATQPLAGRHVDKPA</sequence>
<dbReference type="AlphaFoldDB" id="A0A6C0U6B8"/>
<dbReference type="CDD" id="cd03477">
    <property type="entry name" value="Rieske_YhfW_C"/>
    <property type="match status" value="1"/>
</dbReference>
<dbReference type="PANTHER" id="PTHR13847:SF274">
    <property type="entry name" value="RIESKE 2FE-2S IRON-SULFUR PROTEIN YHFW-RELATED"/>
    <property type="match status" value="1"/>
</dbReference>
<dbReference type="SUPFAM" id="SSF51905">
    <property type="entry name" value="FAD/NAD(P)-binding domain"/>
    <property type="match status" value="1"/>
</dbReference>
<name>A0A6C0U6B8_9GAMM</name>
<keyword evidence="4" id="KW-0408">Iron</keyword>
<keyword evidence="9" id="KW-1185">Reference proteome</keyword>
<keyword evidence="5" id="KW-0411">Iron-sulfur</keyword>
<dbReference type="PROSITE" id="PS51296">
    <property type="entry name" value="RIESKE"/>
    <property type="match status" value="1"/>
</dbReference>
<gene>
    <name evidence="8" type="ORF">G3T16_14785</name>
</gene>
<dbReference type="InterPro" id="IPR036922">
    <property type="entry name" value="Rieske_2Fe-2S_sf"/>
</dbReference>
<evidence type="ECO:0000259" key="7">
    <source>
        <dbReference type="PROSITE" id="PS51296"/>
    </source>
</evidence>
<evidence type="ECO:0000313" key="9">
    <source>
        <dbReference type="Proteomes" id="UP000477680"/>
    </source>
</evidence>
<evidence type="ECO:0000256" key="1">
    <source>
        <dbReference type="ARBA" id="ARBA00022714"/>
    </source>
</evidence>
<dbReference type="PANTHER" id="PTHR13847">
    <property type="entry name" value="SARCOSINE DEHYDROGENASE-RELATED"/>
    <property type="match status" value="1"/>
</dbReference>
<dbReference type="RefSeq" id="WP_163495911.1">
    <property type="nucleotide sequence ID" value="NZ_CP048711.1"/>
</dbReference>
<dbReference type="Pfam" id="PF00355">
    <property type="entry name" value="Rieske"/>
    <property type="match status" value="1"/>
</dbReference>
<keyword evidence="2" id="KW-0479">Metal-binding</keyword>
<evidence type="ECO:0000256" key="4">
    <source>
        <dbReference type="ARBA" id="ARBA00023004"/>
    </source>
</evidence>
<dbReference type="Gene3D" id="3.50.50.60">
    <property type="entry name" value="FAD/NAD(P)-binding domain"/>
    <property type="match status" value="1"/>
</dbReference>
<dbReference type="Proteomes" id="UP000477680">
    <property type="component" value="Chromosome"/>
</dbReference>
<keyword evidence="6" id="KW-1015">Disulfide bond</keyword>
<dbReference type="GO" id="GO:0051537">
    <property type="term" value="F:2 iron, 2 sulfur cluster binding"/>
    <property type="evidence" value="ECO:0007669"/>
    <property type="project" value="UniProtKB-KW"/>
</dbReference>
<accession>A0A6C0U6B8</accession>
<dbReference type="InterPro" id="IPR006076">
    <property type="entry name" value="FAD-dep_OxRdtase"/>
</dbReference>
<protein>
    <submittedName>
        <fullName evidence="8">FAD-dependent oxidoreductase</fullName>
    </submittedName>
</protein>
<dbReference type="GO" id="GO:0016491">
    <property type="term" value="F:oxidoreductase activity"/>
    <property type="evidence" value="ECO:0007669"/>
    <property type="project" value="UniProtKB-KW"/>
</dbReference>
<proteinExistence type="predicted"/>
<dbReference type="Gene3D" id="3.30.9.10">
    <property type="entry name" value="D-Amino Acid Oxidase, subunit A, domain 2"/>
    <property type="match status" value="1"/>
</dbReference>
<evidence type="ECO:0000313" key="8">
    <source>
        <dbReference type="EMBL" id="QIB66477.1"/>
    </source>
</evidence>
<feature type="domain" description="Rieske" evidence="7">
    <location>
        <begin position="414"/>
        <end position="503"/>
    </location>
</feature>
<keyword evidence="3" id="KW-0560">Oxidoreductase</keyword>
<dbReference type="InterPro" id="IPR017941">
    <property type="entry name" value="Rieske_2Fe-2S"/>
</dbReference>
<dbReference type="InterPro" id="IPR005805">
    <property type="entry name" value="Rieske_Fe-S_prot_C"/>
</dbReference>
<evidence type="ECO:0000256" key="5">
    <source>
        <dbReference type="ARBA" id="ARBA00023014"/>
    </source>
</evidence>
<keyword evidence="1" id="KW-0001">2Fe-2S</keyword>
<dbReference type="Pfam" id="PF01266">
    <property type="entry name" value="DAO"/>
    <property type="match status" value="1"/>
</dbReference>
<dbReference type="KEGG" id="kim:G3T16_14785"/>
<evidence type="ECO:0000256" key="3">
    <source>
        <dbReference type="ARBA" id="ARBA00023002"/>
    </source>
</evidence>
<dbReference type="InterPro" id="IPR038010">
    <property type="entry name" value="YhfW_C"/>
</dbReference>
<dbReference type="FunFam" id="2.102.10.10:FF:000014">
    <property type="entry name" value="Oxidoreductase, FAD dependent"/>
    <property type="match status" value="1"/>
</dbReference>
<dbReference type="EMBL" id="CP048711">
    <property type="protein sequence ID" value="QIB66477.1"/>
    <property type="molecule type" value="Genomic_DNA"/>
</dbReference>
<dbReference type="InterPro" id="IPR036188">
    <property type="entry name" value="FAD/NAD-bd_sf"/>
</dbReference>
<dbReference type="GO" id="GO:0016020">
    <property type="term" value="C:membrane"/>
    <property type="evidence" value="ECO:0007669"/>
    <property type="project" value="InterPro"/>
</dbReference>
<evidence type="ECO:0000256" key="2">
    <source>
        <dbReference type="ARBA" id="ARBA00022723"/>
    </source>
</evidence>
<dbReference type="GO" id="GO:0046872">
    <property type="term" value="F:metal ion binding"/>
    <property type="evidence" value="ECO:0007669"/>
    <property type="project" value="UniProtKB-KW"/>
</dbReference>
<evidence type="ECO:0000256" key="6">
    <source>
        <dbReference type="ARBA" id="ARBA00023157"/>
    </source>
</evidence>
<dbReference type="Gene3D" id="2.102.10.10">
    <property type="entry name" value="Rieske [2Fe-2S] iron-sulphur domain"/>
    <property type="match status" value="1"/>
</dbReference>
<dbReference type="GO" id="GO:0005737">
    <property type="term" value="C:cytoplasm"/>
    <property type="evidence" value="ECO:0007669"/>
    <property type="project" value="TreeGrafter"/>
</dbReference>
<dbReference type="SUPFAM" id="SSF50022">
    <property type="entry name" value="ISP domain"/>
    <property type="match status" value="1"/>
</dbReference>
<reference evidence="8 9" key="1">
    <citation type="submission" date="2020-02" db="EMBL/GenBank/DDBJ databases">
        <title>Genome sequencing for Kineobactrum sp. M2.</title>
        <authorList>
            <person name="Park S.-J."/>
        </authorList>
    </citation>
    <scope>NUCLEOTIDE SEQUENCE [LARGE SCALE GENOMIC DNA]</scope>
    <source>
        <strain evidence="8 9">M2</strain>
    </source>
</reference>
<dbReference type="PRINTS" id="PR00162">
    <property type="entry name" value="RIESKE"/>
</dbReference>